<dbReference type="AlphaFoldDB" id="A0A6A3GEX0"/>
<proteinExistence type="predicted"/>
<evidence type="ECO:0000313" key="2">
    <source>
        <dbReference type="Proteomes" id="UP000435112"/>
    </source>
</evidence>
<organism evidence="1 2">
    <name type="scientific">Phytophthora rubi</name>
    <dbReference type="NCBI Taxonomy" id="129364"/>
    <lineage>
        <taxon>Eukaryota</taxon>
        <taxon>Sar</taxon>
        <taxon>Stramenopiles</taxon>
        <taxon>Oomycota</taxon>
        <taxon>Peronosporomycetes</taxon>
        <taxon>Peronosporales</taxon>
        <taxon>Peronosporaceae</taxon>
        <taxon>Phytophthora</taxon>
    </lineage>
</organism>
<accession>A0A6A3GEX0</accession>
<comment type="caution">
    <text evidence="1">The sequence shown here is derived from an EMBL/GenBank/DDBJ whole genome shotgun (WGS) entry which is preliminary data.</text>
</comment>
<gene>
    <name evidence="1" type="ORF">PR002_g32672</name>
</gene>
<name>A0A6A3GEX0_9STRA</name>
<dbReference type="EMBL" id="QXFU01011506">
    <property type="protein sequence ID" value="KAE8952458.1"/>
    <property type="molecule type" value="Genomic_DNA"/>
</dbReference>
<sequence length="42" mass="5028">MVHRYHEHIKFLDADDDDIMELLPSPACNRRLETLYAELKDI</sequence>
<dbReference type="OrthoDB" id="119428at2759"/>
<dbReference type="Proteomes" id="UP000435112">
    <property type="component" value="Unassembled WGS sequence"/>
</dbReference>
<protein>
    <submittedName>
        <fullName evidence="1">Uncharacterized protein</fullName>
    </submittedName>
</protein>
<reference evidence="1 2" key="1">
    <citation type="submission" date="2018-09" db="EMBL/GenBank/DDBJ databases">
        <title>Genomic investigation of the strawberry pathogen Phytophthora fragariae indicates pathogenicity is determined by transcriptional variation in three key races.</title>
        <authorList>
            <person name="Adams T.M."/>
            <person name="Armitage A.D."/>
            <person name="Sobczyk M.K."/>
            <person name="Bates H.J."/>
            <person name="Dunwell J.M."/>
            <person name="Nellist C.F."/>
            <person name="Harrison R.J."/>
        </authorList>
    </citation>
    <scope>NUCLEOTIDE SEQUENCE [LARGE SCALE GENOMIC DNA]</scope>
    <source>
        <strain evidence="1 2">SCRP324</strain>
    </source>
</reference>
<evidence type="ECO:0000313" key="1">
    <source>
        <dbReference type="EMBL" id="KAE8952458.1"/>
    </source>
</evidence>